<feature type="region of interest" description="Disordered" evidence="1">
    <location>
        <begin position="98"/>
        <end position="130"/>
    </location>
</feature>
<feature type="compositionally biased region" description="Polar residues" evidence="1">
    <location>
        <begin position="98"/>
        <end position="113"/>
    </location>
</feature>
<comment type="caution">
    <text evidence="2">The sequence shown here is derived from an EMBL/GenBank/DDBJ whole genome shotgun (WGS) entry which is preliminary data.</text>
</comment>
<accession>A0AAD7NYM3</accession>
<feature type="compositionally biased region" description="Polar residues" evidence="1">
    <location>
        <begin position="729"/>
        <end position="744"/>
    </location>
</feature>
<evidence type="ECO:0000313" key="2">
    <source>
        <dbReference type="EMBL" id="KAJ7780521.1"/>
    </source>
</evidence>
<name>A0AAD7NYM3_9AGAR</name>
<evidence type="ECO:0000256" key="1">
    <source>
        <dbReference type="SAM" id="MobiDB-lite"/>
    </source>
</evidence>
<sequence>MDKTSKKRKRDFDIPALVYEAPGYRFAKLFTEASLDEIKEIVCKRLELSSISEFSLFYDTDIALVNDDDFAAFELYTQSAGSTRLPVVVKLLSQPHNSTTNVAQPSATQSLDSVSLAGGSSGVRPPPKKRKVVTIAPDLESISSAPTKQKSSALIESEKVSTASAVLEEPVDAPGEKRKRKKKQVDAADADSALPNSTGAKAIPDGSSGATEQPDPFQERPKKKAKVTENDIGPLPESSAPDAPITSDVPPKSSKKSTKKSKKDAQTEDVPGADNSIRSSAKSIGTEFNTTGDTPVESEPVSAKQRRRKDQSDLALPTVEKAKKPARSGKKVADQSPEDVSPDQAEQEDAAKDPAIAEFVLSFIDKKYLGRATDGNGHTANATKTSGSSSRGSKRTSAIDSTPCPVCKNTPFHLQYRCPVVVAGSSSIKKRIAELQQDGTTDHSQLIQRLRNLAEKSTKSSNPQNVNAHSPVLRAREKKGGISNPSDRLVGPKVGASGAGPSDDRSDSSSDDSDSPSSAPRKLVPPRPVESYVDAELDAIIRGPMSSRLTARDILSEDEEEDGAESVVLENDDEDDINFRRRSRKVDAAGSSGEEDDDNDENFPAGEVTTSGPLPIINLSARVDSRRSSTHSATEALDTFMALNARPSADIDLAGDKAVEDAMASDKVIFRAETPVAAKSGERMDEDNDVPSEQPQPTRIAPTPLTPDITAAGEDDPIQPAEGFPPTPAQQNKASNPGTPSTPRMVQRMKDRNGKIPVRLSQLEPPFSLSPQTQPKSVANTQDDGLTKGPIVESTPSQKTITRTRSSARFASLATIPPPTEVPPPAKRRRGPNKTPEQRAQEEAAKLAANEEKARLRAQAKPAGKKGKKVVEKVAERQDCPAPDASVPETASLPKPPGSAPYVEEPTTPMSPPLTASRTPMSQDEWTVLKPMSPLEGEYREPDSMRDELRSSSPEPTNDADKGKGVPLFYPAESQVPFPYSQYNSVPADVCPGSPKQSEDEDDEEEVAASMKPSQHPGNASAGLYRRLTDIASQPSPFLTKPTVRATDFPPTSFPRAKDKRDELYGKLTQKDDDSTDDSDSSASDAPSHIPKSRRAGMPTRR</sequence>
<feature type="compositionally biased region" description="Basic residues" evidence="1">
    <location>
        <begin position="253"/>
        <end position="262"/>
    </location>
</feature>
<reference evidence="2" key="1">
    <citation type="submission" date="2023-03" db="EMBL/GenBank/DDBJ databases">
        <title>Massive genome expansion in bonnet fungi (Mycena s.s.) driven by repeated elements and novel gene families across ecological guilds.</title>
        <authorList>
            <consortium name="Lawrence Berkeley National Laboratory"/>
            <person name="Harder C.B."/>
            <person name="Miyauchi S."/>
            <person name="Viragh M."/>
            <person name="Kuo A."/>
            <person name="Thoen E."/>
            <person name="Andreopoulos B."/>
            <person name="Lu D."/>
            <person name="Skrede I."/>
            <person name="Drula E."/>
            <person name="Henrissat B."/>
            <person name="Morin E."/>
            <person name="Kohler A."/>
            <person name="Barry K."/>
            <person name="LaButti K."/>
            <person name="Morin E."/>
            <person name="Salamov A."/>
            <person name="Lipzen A."/>
            <person name="Mereny Z."/>
            <person name="Hegedus B."/>
            <person name="Baldrian P."/>
            <person name="Stursova M."/>
            <person name="Weitz H."/>
            <person name="Taylor A."/>
            <person name="Grigoriev I.V."/>
            <person name="Nagy L.G."/>
            <person name="Martin F."/>
            <person name="Kauserud H."/>
        </authorList>
    </citation>
    <scope>NUCLEOTIDE SEQUENCE</scope>
    <source>
        <strain evidence="2">CBHHK188m</strain>
    </source>
</reference>
<feature type="compositionally biased region" description="Acidic residues" evidence="1">
    <location>
        <begin position="336"/>
        <end position="348"/>
    </location>
</feature>
<dbReference type="EMBL" id="JARJLG010000005">
    <property type="protein sequence ID" value="KAJ7780521.1"/>
    <property type="molecule type" value="Genomic_DNA"/>
</dbReference>
<feature type="region of interest" description="Disordered" evidence="1">
    <location>
        <begin position="144"/>
        <end position="354"/>
    </location>
</feature>
<dbReference type="Proteomes" id="UP001215280">
    <property type="component" value="Unassembled WGS sequence"/>
</dbReference>
<proteinExistence type="predicted"/>
<feature type="compositionally biased region" description="Basic and acidic residues" evidence="1">
    <location>
        <begin position="869"/>
        <end position="879"/>
    </location>
</feature>
<feature type="compositionally biased region" description="Polar residues" evidence="1">
    <location>
        <begin position="794"/>
        <end position="809"/>
    </location>
</feature>
<feature type="compositionally biased region" description="Polar residues" evidence="1">
    <location>
        <begin position="769"/>
        <end position="784"/>
    </location>
</feature>
<keyword evidence="3" id="KW-1185">Reference proteome</keyword>
<feature type="compositionally biased region" description="Acidic residues" evidence="1">
    <location>
        <begin position="556"/>
        <end position="576"/>
    </location>
</feature>
<protein>
    <submittedName>
        <fullName evidence="2">Uncharacterized protein</fullName>
    </submittedName>
</protein>
<feature type="compositionally biased region" description="Basic and acidic residues" evidence="1">
    <location>
        <begin position="1056"/>
        <end position="1073"/>
    </location>
</feature>
<dbReference type="AlphaFoldDB" id="A0AAD7NYM3"/>
<feature type="compositionally biased region" description="Polar residues" evidence="1">
    <location>
        <begin position="276"/>
        <end position="293"/>
    </location>
</feature>
<feature type="compositionally biased region" description="Basic and acidic residues" evidence="1">
    <location>
        <begin position="937"/>
        <end position="950"/>
    </location>
</feature>
<gene>
    <name evidence="2" type="ORF">DFH07DRAFT_792538</name>
</gene>
<feature type="compositionally biased region" description="Basic residues" evidence="1">
    <location>
        <begin position="1091"/>
        <end position="1102"/>
    </location>
</feature>
<feature type="region of interest" description="Disordered" evidence="1">
    <location>
        <begin position="370"/>
        <end position="404"/>
    </location>
</feature>
<feature type="compositionally biased region" description="Pro residues" evidence="1">
    <location>
        <begin position="816"/>
        <end position="825"/>
    </location>
</feature>
<feature type="region of interest" description="Disordered" evidence="1">
    <location>
        <begin position="455"/>
        <end position="614"/>
    </location>
</feature>
<feature type="region of interest" description="Disordered" evidence="1">
    <location>
        <begin position="674"/>
        <end position="1102"/>
    </location>
</feature>
<feature type="compositionally biased region" description="Polar residues" evidence="1">
    <location>
        <begin position="459"/>
        <end position="468"/>
    </location>
</feature>
<organism evidence="2 3">
    <name type="scientific">Mycena maculata</name>
    <dbReference type="NCBI Taxonomy" id="230809"/>
    <lineage>
        <taxon>Eukaryota</taxon>
        <taxon>Fungi</taxon>
        <taxon>Dikarya</taxon>
        <taxon>Basidiomycota</taxon>
        <taxon>Agaricomycotina</taxon>
        <taxon>Agaricomycetes</taxon>
        <taxon>Agaricomycetidae</taxon>
        <taxon>Agaricales</taxon>
        <taxon>Marasmiineae</taxon>
        <taxon>Mycenaceae</taxon>
        <taxon>Mycena</taxon>
    </lineage>
</organism>
<feature type="compositionally biased region" description="Basic and acidic residues" evidence="1">
    <location>
        <begin position="836"/>
        <end position="855"/>
    </location>
</feature>
<evidence type="ECO:0000313" key="3">
    <source>
        <dbReference type="Proteomes" id="UP001215280"/>
    </source>
</evidence>
<feature type="compositionally biased region" description="Polar residues" evidence="1">
    <location>
        <begin position="144"/>
        <end position="164"/>
    </location>
</feature>
<feature type="compositionally biased region" description="Polar residues" evidence="1">
    <location>
        <begin position="914"/>
        <end position="925"/>
    </location>
</feature>